<organism evidence="1">
    <name type="scientific">Anopheles braziliensis</name>
    <dbReference type="NCBI Taxonomy" id="58242"/>
    <lineage>
        <taxon>Eukaryota</taxon>
        <taxon>Metazoa</taxon>
        <taxon>Ecdysozoa</taxon>
        <taxon>Arthropoda</taxon>
        <taxon>Hexapoda</taxon>
        <taxon>Insecta</taxon>
        <taxon>Pterygota</taxon>
        <taxon>Neoptera</taxon>
        <taxon>Endopterygota</taxon>
        <taxon>Diptera</taxon>
        <taxon>Nematocera</taxon>
        <taxon>Culicoidea</taxon>
        <taxon>Culicidae</taxon>
        <taxon>Anophelinae</taxon>
        <taxon>Anopheles</taxon>
    </lineage>
</organism>
<name>A0A2M3ZRW5_9DIPT</name>
<accession>A0A2M3ZRW5</accession>
<reference evidence="1" key="1">
    <citation type="submission" date="2018-01" db="EMBL/GenBank/DDBJ databases">
        <title>An insight into the sialome of Amazonian anophelines.</title>
        <authorList>
            <person name="Ribeiro J.M."/>
            <person name="Scarpassa V."/>
            <person name="Calvo E."/>
        </authorList>
    </citation>
    <scope>NUCLEOTIDE SEQUENCE</scope>
    <source>
        <tissue evidence="1">Salivary glands</tissue>
    </source>
</reference>
<dbReference type="EMBL" id="GGFM01010484">
    <property type="protein sequence ID" value="MBW31235.1"/>
    <property type="molecule type" value="Transcribed_RNA"/>
</dbReference>
<dbReference type="AlphaFoldDB" id="A0A2M3ZRW5"/>
<evidence type="ECO:0000313" key="1">
    <source>
        <dbReference type="EMBL" id="MBW31235.1"/>
    </source>
</evidence>
<sequence>MIPWLYMPTTVVTRAMHLAMLGLMSLLIVRCTCFTALVNAISHIEISSPPKPTVLPSFAPSVRSICWRCLMFCLLINR</sequence>
<proteinExistence type="predicted"/>
<protein>
    <submittedName>
        <fullName evidence="1">Putative secreted peptide</fullName>
    </submittedName>
</protein>